<gene>
    <name evidence="1" type="ORF">FMOSSE_LOCUS6373</name>
</gene>
<proteinExistence type="predicted"/>
<sequence>MNNIRNSAKESSLQFKKDFDQENNILNFYFAEEYTVYKR</sequence>
<accession>A0A9N9B2D7</accession>
<organism evidence="1 2">
    <name type="scientific">Funneliformis mosseae</name>
    <name type="common">Endomycorrhizal fungus</name>
    <name type="synonym">Glomus mosseae</name>
    <dbReference type="NCBI Taxonomy" id="27381"/>
    <lineage>
        <taxon>Eukaryota</taxon>
        <taxon>Fungi</taxon>
        <taxon>Fungi incertae sedis</taxon>
        <taxon>Mucoromycota</taxon>
        <taxon>Glomeromycotina</taxon>
        <taxon>Glomeromycetes</taxon>
        <taxon>Glomerales</taxon>
        <taxon>Glomeraceae</taxon>
        <taxon>Funneliformis</taxon>
    </lineage>
</organism>
<dbReference type="Proteomes" id="UP000789375">
    <property type="component" value="Unassembled WGS sequence"/>
</dbReference>
<dbReference type="AlphaFoldDB" id="A0A9N9B2D7"/>
<name>A0A9N9B2D7_FUNMO</name>
<protein>
    <submittedName>
        <fullName evidence="1">7275_t:CDS:1</fullName>
    </submittedName>
</protein>
<evidence type="ECO:0000313" key="1">
    <source>
        <dbReference type="EMBL" id="CAG8549108.1"/>
    </source>
</evidence>
<comment type="caution">
    <text evidence="1">The sequence shown here is derived from an EMBL/GenBank/DDBJ whole genome shotgun (WGS) entry which is preliminary data.</text>
</comment>
<keyword evidence="2" id="KW-1185">Reference proteome</keyword>
<evidence type="ECO:0000313" key="2">
    <source>
        <dbReference type="Proteomes" id="UP000789375"/>
    </source>
</evidence>
<reference evidence="1" key="1">
    <citation type="submission" date="2021-06" db="EMBL/GenBank/DDBJ databases">
        <authorList>
            <person name="Kallberg Y."/>
            <person name="Tangrot J."/>
            <person name="Rosling A."/>
        </authorList>
    </citation>
    <scope>NUCLEOTIDE SEQUENCE</scope>
    <source>
        <strain evidence="1">87-6 pot B 2015</strain>
    </source>
</reference>
<dbReference type="EMBL" id="CAJVPP010001323">
    <property type="protein sequence ID" value="CAG8549108.1"/>
    <property type="molecule type" value="Genomic_DNA"/>
</dbReference>